<evidence type="ECO:0000256" key="2">
    <source>
        <dbReference type="SAM" id="Phobius"/>
    </source>
</evidence>
<reference evidence="4 5" key="1">
    <citation type="submission" date="2015-01" db="EMBL/GenBank/DDBJ databases">
        <title>Evolution of Trichinella species and genotypes.</title>
        <authorList>
            <person name="Korhonen P.K."/>
            <person name="Edoardo P."/>
            <person name="Giuseppe L.R."/>
            <person name="Gasser R.B."/>
        </authorList>
    </citation>
    <scope>NUCLEOTIDE SEQUENCE [LARGE SCALE GENOMIC DNA]</scope>
    <source>
        <strain evidence="4">ISS588</strain>
    </source>
</reference>
<feature type="transmembrane region" description="Helical" evidence="2">
    <location>
        <begin position="81"/>
        <end position="101"/>
    </location>
</feature>
<keyword evidence="2" id="KW-0812">Transmembrane</keyword>
<evidence type="ECO:0000256" key="1">
    <source>
        <dbReference type="SAM" id="MobiDB-lite"/>
    </source>
</evidence>
<sequence length="149" mass="17146">MVYKYEWKRVVKLMICLLLLLYEVEIMRPGSTSSTSQNGSATPIPKINTTTETPLKPSYSSHDDSDFGFGLKLDNFVLHRMMYILAAAMLIIVLYFGVNMWRTRRQKKERVYDVLPIHQLSTNLVGDSDSEDDVFDDAHRNLVSSSNHR</sequence>
<dbReference type="Proteomes" id="UP000054805">
    <property type="component" value="Unassembled WGS sequence"/>
</dbReference>
<protein>
    <submittedName>
        <fullName evidence="4">Uncharacterized protein</fullName>
    </submittedName>
</protein>
<comment type="caution">
    <text evidence="4">The sequence shown here is derived from an EMBL/GenBank/DDBJ whole genome shotgun (WGS) entry which is preliminary data.</text>
</comment>
<gene>
    <name evidence="4" type="ORF">T4B_1166</name>
</gene>
<feature type="region of interest" description="Disordered" evidence="1">
    <location>
        <begin position="30"/>
        <end position="59"/>
    </location>
</feature>
<feature type="signal peptide" evidence="3">
    <location>
        <begin position="1"/>
        <end position="26"/>
    </location>
</feature>
<accession>A0A0V1IFI2</accession>
<dbReference type="AlphaFoldDB" id="A0A0V1IFI2"/>
<keyword evidence="2" id="KW-1133">Transmembrane helix</keyword>
<evidence type="ECO:0000256" key="3">
    <source>
        <dbReference type="SAM" id="SignalP"/>
    </source>
</evidence>
<evidence type="ECO:0000313" key="5">
    <source>
        <dbReference type="Proteomes" id="UP000054805"/>
    </source>
</evidence>
<feature type="compositionally biased region" description="Polar residues" evidence="1">
    <location>
        <begin position="30"/>
        <end position="53"/>
    </location>
</feature>
<keyword evidence="2" id="KW-0472">Membrane</keyword>
<proteinExistence type="predicted"/>
<keyword evidence="5" id="KW-1185">Reference proteome</keyword>
<feature type="chain" id="PRO_5006879903" evidence="3">
    <location>
        <begin position="27"/>
        <end position="149"/>
    </location>
</feature>
<dbReference type="EMBL" id="JYDS01000202">
    <property type="protein sequence ID" value="KRZ21537.1"/>
    <property type="molecule type" value="Genomic_DNA"/>
</dbReference>
<evidence type="ECO:0000313" key="4">
    <source>
        <dbReference type="EMBL" id="KRZ21537.1"/>
    </source>
</evidence>
<keyword evidence="3" id="KW-0732">Signal</keyword>
<organism evidence="4 5">
    <name type="scientific">Trichinella pseudospiralis</name>
    <name type="common">Parasitic roundworm</name>
    <dbReference type="NCBI Taxonomy" id="6337"/>
    <lineage>
        <taxon>Eukaryota</taxon>
        <taxon>Metazoa</taxon>
        <taxon>Ecdysozoa</taxon>
        <taxon>Nematoda</taxon>
        <taxon>Enoplea</taxon>
        <taxon>Dorylaimia</taxon>
        <taxon>Trichinellida</taxon>
        <taxon>Trichinellidae</taxon>
        <taxon>Trichinella</taxon>
    </lineage>
</organism>
<name>A0A0V1IFI2_TRIPS</name>